<dbReference type="InterPro" id="IPR011249">
    <property type="entry name" value="Metalloenz_LuxS/M16"/>
</dbReference>
<dbReference type="Gene3D" id="3.30.830.10">
    <property type="entry name" value="Metalloenzyme, LuxS/M16 peptidase-like"/>
    <property type="match status" value="1"/>
</dbReference>
<name>A0A6J7K6G0_9ZZZZ</name>
<dbReference type="AlphaFoldDB" id="A0A6J7K6G0"/>
<accession>A0A6J7K6G0</accession>
<dbReference type="EMBL" id="CAFBMK010000331">
    <property type="protein sequence ID" value="CAB4949932.1"/>
    <property type="molecule type" value="Genomic_DNA"/>
</dbReference>
<dbReference type="SUPFAM" id="SSF63411">
    <property type="entry name" value="LuxS/MPP-like metallohydrolase"/>
    <property type="match status" value="1"/>
</dbReference>
<evidence type="ECO:0000313" key="1">
    <source>
        <dbReference type="EMBL" id="CAB4949932.1"/>
    </source>
</evidence>
<proteinExistence type="predicted"/>
<reference evidence="1" key="1">
    <citation type="submission" date="2020-05" db="EMBL/GenBank/DDBJ databases">
        <authorList>
            <person name="Chiriac C."/>
            <person name="Salcher M."/>
            <person name="Ghai R."/>
            <person name="Kavagutti S V."/>
        </authorList>
    </citation>
    <scope>NUCLEOTIDE SEQUENCE</scope>
</reference>
<dbReference type="GO" id="GO:0046872">
    <property type="term" value="F:metal ion binding"/>
    <property type="evidence" value="ECO:0007669"/>
    <property type="project" value="InterPro"/>
</dbReference>
<sequence>MARQAASQSIVHDETFDEDRTIAEMDAVTLDEVREVARAIDPAVASVACVGPHEAGDFDWDAS</sequence>
<protein>
    <submittedName>
        <fullName evidence="1">Unannotated protein</fullName>
    </submittedName>
</protein>
<organism evidence="1">
    <name type="scientific">freshwater metagenome</name>
    <dbReference type="NCBI Taxonomy" id="449393"/>
    <lineage>
        <taxon>unclassified sequences</taxon>
        <taxon>metagenomes</taxon>
        <taxon>ecological metagenomes</taxon>
    </lineage>
</organism>
<gene>
    <name evidence="1" type="ORF">UFOPK3564_03434</name>
</gene>